<dbReference type="AlphaFoldDB" id="A0A1T4NTM0"/>
<dbReference type="STRING" id="1122188.SAMN02745674_00904"/>
<dbReference type="OrthoDB" id="6057666at2"/>
<feature type="region of interest" description="Disordered" evidence="1">
    <location>
        <begin position="277"/>
        <end position="300"/>
    </location>
</feature>
<evidence type="ECO:0008006" key="4">
    <source>
        <dbReference type="Google" id="ProtNLM"/>
    </source>
</evidence>
<keyword evidence="3" id="KW-1185">Reference proteome</keyword>
<accession>A0A1T4NTM0</accession>
<feature type="compositionally biased region" description="Low complexity" evidence="1">
    <location>
        <begin position="197"/>
        <end position="227"/>
    </location>
</feature>
<evidence type="ECO:0000313" key="2">
    <source>
        <dbReference type="EMBL" id="SJZ82619.1"/>
    </source>
</evidence>
<gene>
    <name evidence="2" type="ORF">SAMN02745674_00904</name>
</gene>
<feature type="compositionally biased region" description="Pro residues" evidence="1">
    <location>
        <begin position="114"/>
        <end position="161"/>
    </location>
</feature>
<dbReference type="RefSeq" id="WP_143814146.1">
    <property type="nucleotide sequence ID" value="NZ_FUXP01000002.1"/>
</dbReference>
<evidence type="ECO:0000256" key="1">
    <source>
        <dbReference type="SAM" id="MobiDB-lite"/>
    </source>
</evidence>
<feature type="region of interest" description="Disordered" evidence="1">
    <location>
        <begin position="80"/>
        <end position="229"/>
    </location>
</feature>
<evidence type="ECO:0000313" key="3">
    <source>
        <dbReference type="Proteomes" id="UP000190061"/>
    </source>
</evidence>
<feature type="region of interest" description="Disordered" evidence="1">
    <location>
        <begin position="1"/>
        <end position="33"/>
    </location>
</feature>
<feature type="compositionally biased region" description="Basic and acidic residues" evidence="1">
    <location>
        <begin position="1"/>
        <end position="21"/>
    </location>
</feature>
<sequence>MTTPRKEPLDPQEREWADRLARLGPHGDPPTGVDAAILAAAHAAANPGRRKPKRWPAMAGLAAMLALAVGVTWQLRPTQELPATAGEGPATAAEGVAIKPAEPAPAPALYEALPAPPPEPAPATPPPPVAKPAAPPSSAAPPPPPPVVAPAPPAPPAPPSPAAAAPREASRLQSEVRAVPEGISDPAPMDIDRESASTDAAEATASASRQRLSRSAPAAAEATAARAEPIEDRGLTVDDLPIEADLGLAPEVWIERIRQRRERGNLEQARRSLDALREAHPDIELPPDLATLRRATDPGR</sequence>
<reference evidence="2 3" key="1">
    <citation type="submission" date="2017-02" db="EMBL/GenBank/DDBJ databases">
        <authorList>
            <person name="Peterson S.W."/>
        </authorList>
    </citation>
    <scope>NUCLEOTIDE SEQUENCE [LARGE SCALE GENOMIC DNA]</scope>
    <source>
        <strain evidence="2 3">DSM 21749</strain>
    </source>
</reference>
<dbReference type="Proteomes" id="UP000190061">
    <property type="component" value="Unassembled WGS sequence"/>
</dbReference>
<feature type="compositionally biased region" description="Low complexity" evidence="1">
    <location>
        <begin position="82"/>
        <end position="95"/>
    </location>
</feature>
<name>A0A1T4NTM0_9GAMM</name>
<proteinExistence type="predicted"/>
<organism evidence="2 3">
    <name type="scientific">Lysobacter spongiicola DSM 21749</name>
    <dbReference type="NCBI Taxonomy" id="1122188"/>
    <lineage>
        <taxon>Bacteria</taxon>
        <taxon>Pseudomonadati</taxon>
        <taxon>Pseudomonadota</taxon>
        <taxon>Gammaproteobacteria</taxon>
        <taxon>Lysobacterales</taxon>
        <taxon>Lysobacteraceae</taxon>
        <taxon>Novilysobacter</taxon>
    </lineage>
</organism>
<protein>
    <recommendedName>
        <fullName evidence="4">Meckel syndrome type 1 protein</fullName>
    </recommendedName>
</protein>
<dbReference type="EMBL" id="FUXP01000002">
    <property type="protein sequence ID" value="SJZ82619.1"/>
    <property type="molecule type" value="Genomic_DNA"/>
</dbReference>